<dbReference type="EMBL" id="MN740730">
    <property type="protein sequence ID" value="QHS81183.1"/>
    <property type="molecule type" value="Genomic_DNA"/>
</dbReference>
<feature type="compositionally biased region" description="Gly residues" evidence="1">
    <location>
        <begin position="15"/>
        <end position="25"/>
    </location>
</feature>
<feature type="compositionally biased region" description="Basic residues" evidence="1">
    <location>
        <begin position="164"/>
        <end position="190"/>
    </location>
</feature>
<evidence type="ECO:0000313" key="2">
    <source>
        <dbReference type="EMBL" id="QHS81183.1"/>
    </source>
</evidence>
<protein>
    <submittedName>
        <fullName evidence="2">Uncharacterized protein</fullName>
    </submittedName>
</protein>
<dbReference type="AlphaFoldDB" id="A0A6C0ANW0"/>
<reference evidence="2" key="1">
    <citation type="journal article" date="2020" name="Nature">
        <title>Giant virus diversity and host interactions through global metagenomics.</title>
        <authorList>
            <person name="Schulz F."/>
            <person name="Roux S."/>
            <person name="Paez-Espino D."/>
            <person name="Jungbluth S."/>
            <person name="Walsh D.A."/>
            <person name="Denef V.J."/>
            <person name="McMahon K.D."/>
            <person name="Konstantinidis K.T."/>
            <person name="Eloe-Fadrosh E.A."/>
            <person name="Kyrpides N.C."/>
            <person name="Woyke T."/>
        </authorList>
    </citation>
    <scope>NUCLEOTIDE SEQUENCE</scope>
    <source>
        <strain evidence="2">GVMAG-S-1101161-73</strain>
    </source>
</reference>
<feature type="region of interest" description="Disordered" evidence="1">
    <location>
        <begin position="1"/>
        <end position="29"/>
    </location>
</feature>
<name>A0A6C0ANW0_9ZZZZ</name>
<accession>A0A6C0ANW0</accession>
<feature type="region of interest" description="Disordered" evidence="1">
    <location>
        <begin position="155"/>
        <end position="190"/>
    </location>
</feature>
<feature type="compositionally biased region" description="Basic residues" evidence="1">
    <location>
        <begin position="1"/>
        <end position="14"/>
    </location>
</feature>
<proteinExistence type="predicted"/>
<sequence>MVKSRKILRRKGKHSGGGQGSGWEPGGSLNPGLANGLMANRSYDSCMSASRPGQMSYSATGGLPGMTGLSGLMSGGAYTNNLSSPIAGFAQIDKVGCTPNHVSPLNQHGGVGLAAAKDMGVYEAPTARYTTEPSQWAGSTGAPILLNRPLDASAWSKSCTQTAGRRRRGNRMHKGKKSKSRKSKGKSRKH</sequence>
<evidence type="ECO:0000256" key="1">
    <source>
        <dbReference type="SAM" id="MobiDB-lite"/>
    </source>
</evidence>
<organism evidence="2">
    <name type="scientific">viral metagenome</name>
    <dbReference type="NCBI Taxonomy" id="1070528"/>
    <lineage>
        <taxon>unclassified sequences</taxon>
        <taxon>metagenomes</taxon>
        <taxon>organismal metagenomes</taxon>
    </lineage>
</organism>